<dbReference type="SUPFAM" id="SSF54171">
    <property type="entry name" value="DNA-binding domain"/>
    <property type="match status" value="1"/>
</dbReference>
<dbReference type="Gene3D" id="3.30.890.10">
    <property type="entry name" value="Methyl-cpg-binding Protein 2, Chain A"/>
    <property type="match status" value="1"/>
</dbReference>
<comment type="subcellular location">
    <subcellularLocation>
        <location evidence="1">Nucleus</location>
    </subcellularLocation>
</comment>
<comment type="caution">
    <text evidence="8">The sequence shown here is derived from an EMBL/GenBank/DDBJ whole genome shotgun (WGS) entry which is preliminary data.</text>
</comment>
<evidence type="ECO:0000259" key="7">
    <source>
        <dbReference type="PROSITE" id="PS50982"/>
    </source>
</evidence>
<feature type="compositionally biased region" description="Polar residues" evidence="6">
    <location>
        <begin position="1"/>
        <end position="12"/>
    </location>
</feature>
<dbReference type="PANTHER" id="PTHR34067:SF3">
    <property type="entry name" value="MBD DOMAIN-CONTAINING PROTEIN"/>
    <property type="match status" value="1"/>
</dbReference>
<feature type="region of interest" description="Disordered" evidence="6">
    <location>
        <begin position="236"/>
        <end position="257"/>
    </location>
</feature>
<feature type="compositionally biased region" description="Low complexity" evidence="6">
    <location>
        <begin position="64"/>
        <end position="73"/>
    </location>
</feature>
<feature type="compositionally biased region" description="Polar residues" evidence="6">
    <location>
        <begin position="85"/>
        <end position="97"/>
    </location>
</feature>
<feature type="region of interest" description="Disordered" evidence="6">
    <location>
        <begin position="1022"/>
        <end position="1064"/>
    </location>
</feature>
<evidence type="ECO:0000313" key="8">
    <source>
        <dbReference type="EMBL" id="KAK1609343.1"/>
    </source>
</evidence>
<evidence type="ECO:0000256" key="3">
    <source>
        <dbReference type="ARBA" id="ARBA00023125"/>
    </source>
</evidence>
<dbReference type="GO" id="GO:0005634">
    <property type="term" value="C:nucleus"/>
    <property type="evidence" value="ECO:0007669"/>
    <property type="project" value="UniProtKB-SubCell"/>
</dbReference>
<dbReference type="AlphaFoldDB" id="A0AAD8QYB4"/>
<dbReference type="Proteomes" id="UP001231189">
    <property type="component" value="Unassembled WGS sequence"/>
</dbReference>
<reference evidence="8" key="1">
    <citation type="submission" date="2023-07" db="EMBL/GenBank/DDBJ databases">
        <title>A chromosome-level genome assembly of Lolium multiflorum.</title>
        <authorList>
            <person name="Chen Y."/>
            <person name="Copetti D."/>
            <person name="Kolliker R."/>
            <person name="Studer B."/>
        </authorList>
    </citation>
    <scope>NUCLEOTIDE SEQUENCE</scope>
    <source>
        <strain evidence="8">02402/16</strain>
        <tissue evidence="8">Leaf</tissue>
    </source>
</reference>
<sequence>MDPSKSSGSRTRSGLVRRNNIIADPSEESCSKTRSGLVRVKNIVDPSEGSSSKAQHELVMVNNSVDSSNASSSRTRSGLARVNNIVDSSEGSQSKTRSGLVRRNIAMDSNGGSCSKTRSGLVRGNIALDFNEDSSSKTRSGLVGGNTAIDSNEDSCSRTRSGLVRISPSIKVENKDEPVIKSLPGERCEADSPGKHGSNRSNDLVLIKNAPVIKGPDGCLGEVPVKDQLNYKADQVESKDEPVMKGPDGWWKEEVPRKNGSRHTTDLVQIKDELDSMVQLPDGWLREARPRKNGTTNKLDTYYIDPASGYEFRSLKDVQRYVESGDINKCSCRPKKRTIQDVCVTQNQAHTRASSEYTRPGTADKAIQCELLTSEGIMLPREELFGTYTGNAMLPEFEGIKPIQKYANKVDPLEHKSARIVSAQRASGGKKSVKRKEPSAEVKPKKRKITSKEKIATPPRASSRIAALKVYPEGNAERGDELTSVNLVNQVQPIQEETTYDSQFNKADTIIQVQTNQKSIANQLQSSQADTVIPMQINDEGSVNQLQSSRADALTKIQTKQENTTIHVQFSQADTIIPTQTNHEDTVNQLHSCQADTAIRIQTNQESTANQLQASQADTANQMHAMQEYTTSYSQVSKADTMNRKKTNQGNTARQLQSSNEKILIPVQAGQEYVSNHSRWQQRHGHTVNPIQASQEHATNQLKSSQADSGMKIQATQYFANHSEPRQAGTALNHMQINQETIQLQLGQADTMKQMQTMQQNSTNQLIQALTVDKKRSTHEYFTNHPKRSQSDNVNHMQISQGNSAYQIKDGVRMNTSPINQGNSAYQKQSQRVNVNNMQISQGNSAYQLPSDRANSLNQIATQENTTSRSQLIQGLTVNQIQAIRENNTRYLQPRYAENPIRQSDFSQKPEWGHGAPVTNFWENVENQKSSNPVKIEALPTATSSANFQRQYAPAQEPVLPTQAAMPEAADPSGFGLSLFGSSWSDPCIEFAFKTLTGDIPVLDDSPAVRDHFPLQHDLNKIAPPDYSAPSVDDTRNTQFDHASHHSAQRPSDRFYNGGWFPPQ</sequence>
<evidence type="ECO:0000256" key="1">
    <source>
        <dbReference type="ARBA" id="ARBA00004123"/>
    </source>
</evidence>
<proteinExistence type="predicted"/>
<accession>A0AAD8QYB4</accession>
<feature type="domain" description="MBD" evidence="7">
    <location>
        <begin position="270"/>
        <end position="337"/>
    </location>
</feature>
<feature type="region of interest" description="Disordered" evidence="6">
    <location>
        <begin position="1"/>
        <end position="34"/>
    </location>
</feature>
<dbReference type="Pfam" id="PF01429">
    <property type="entry name" value="MBD"/>
    <property type="match status" value="1"/>
</dbReference>
<protein>
    <recommendedName>
        <fullName evidence="7">MBD domain-containing protein</fullName>
    </recommendedName>
</protein>
<dbReference type="GO" id="GO:0003677">
    <property type="term" value="F:DNA binding"/>
    <property type="evidence" value="ECO:0007669"/>
    <property type="project" value="UniProtKB-KW"/>
</dbReference>
<organism evidence="8 9">
    <name type="scientific">Lolium multiflorum</name>
    <name type="common">Italian ryegrass</name>
    <name type="synonym">Lolium perenne subsp. multiflorum</name>
    <dbReference type="NCBI Taxonomy" id="4521"/>
    <lineage>
        <taxon>Eukaryota</taxon>
        <taxon>Viridiplantae</taxon>
        <taxon>Streptophyta</taxon>
        <taxon>Embryophyta</taxon>
        <taxon>Tracheophyta</taxon>
        <taxon>Spermatophyta</taxon>
        <taxon>Magnoliopsida</taxon>
        <taxon>Liliopsida</taxon>
        <taxon>Poales</taxon>
        <taxon>Poaceae</taxon>
        <taxon>BOP clade</taxon>
        <taxon>Pooideae</taxon>
        <taxon>Poodae</taxon>
        <taxon>Poeae</taxon>
        <taxon>Poeae Chloroplast Group 2 (Poeae type)</taxon>
        <taxon>Loliodinae</taxon>
        <taxon>Loliinae</taxon>
        <taxon>Lolium</taxon>
    </lineage>
</organism>
<keyword evidence="5" id="KW-0539">Nucleus</keyword>
<dbReference type="InterPro" id="IPR038945">
    <property type="entry name" value="MBD13-like"/>
</dbReference>
<dbReference type="CDD" id="cd01396">
    <property type="entry name" value="MeCP2_MBD"/>
    <property type="match status" value="1"/>
</dbReference>
<keyword evidence="2" id="KW-0805">Transcription regulation</keyword>
<name>A0AAD8QYB4_LOLMU</name>
<evidence type="ECO:0000256" key="4">
    <source>
        <dbReference type="ARBA" id="ARBA00023163"/>
    </source>
</evidence>
<evidence type="ECO:0000256" key="5">
    <source>
        <dbReference type="ARBA" id="ARBA00023242"/>
    </source>
</evidence>
<evidence type="ECO:0000256" key="6">
    <source>
        <dbReference type="SAM" id="MobiDB-lite"/>
    </source>
</evidence>
<feature type="region of interest" description="Disordered" evidence="6">
    <location>
        <begin position="64"/>
        <end position="98"/>
    </location>
</feature>
<dbReference type="InterPro" id="IPR001739">
    <property type="entry name" value="Methyl_CpG_DNA-bd"/>
</dbReference>
<gene>
    <name evidence="8" type="ORF">QYE76_033016</name>
</gene>
<dbReference type="InterPro" id="IPR016177">
    <property type="entry name" value="DNA-bd_dom_sf"/>
</dbReference>
<keyword evidence="4" id="KW-0804">Transcription</keyword>
<dbReference type="PANTHER" id="PTHR34067">
    <property type="entry name" value="OS04G0193200 PROTEIN"/>
    <property type="match status" value="1"/>
</dbReference>
<evidence type="ECO:0000313" key="9">
    <source>
        <dbReference type="Proteomes" id="UP001231189"/>
    </source>
</evidence>
<feature type="region of interest" description="Disordered" evidence="6">
    <location>
        <begin position="421"/>
        <end position="458"/>
    </location>
</feature>
<dbReference type="PROSITE" id="PS50982">
    <property type="entry name" value="MBD"/>
    <property type="match status" value="1"/>
</dbReference>
<dbReference type="EMBL" id="JAUUTY010000007">
    <property type="protein sequence ID" value="KAK1609343.1"/>
    <property type="molecule type" value="Genomic_DNA"/>
</dbReference>
<keyword evidence="3" id="KW-0238">DNA-binding</keyword>
<evidence type="ECO:0000256" key="2">
    <source>
        <dbReference type="ARBA" id="ARBA00023015"/>
    </source>
</evidence>
<keyword evidence="9" id="KW-1185">Reference proteome</keyword>